<keyword evidence="4" id="KW-1185">Reference proteome</keyword>
<comment type="caution">
    <text evidence="3">The sequence shown here is derived from an EMBL/GenBank/DDBJ whole genome shotgun (WGS) entry which is preliminary data.</text>
</comment>
<evidence type="ECO:0000256" key="2">
    <source>
        <dbReference type="ARBA" id="ARBA00023002"/>
    </source>
</evidence>
<dbReference type="InterPro" id="IPR002347">
    <property type="entry name" value="SDR_fam"/>
</dbReference>
<dbReference type="Proteomes" id="UP000295310">
    <property type="component" value="Unassembled WGS sequence"/>
</dbReference>
<dbReference type="EMBL" id="SCWA01000007">
    <property type="protein sequence ID" value="TDL98046.1"/>
    <property type="molecule type" value="Genomic_DNA"/>
</dbReference>
<dbReference type="OrthoDB" id="9803333at2"/>
<proteinExistence type="inferred from homology"/>
<dbReference type="Pfam" id="PF13561">
    <property type="entry name" value="adh_short_C2"/>
    <property type="match status" value="1"/>
</dbReference>
<dbReference type="InterPro" id="IPR051122">
    <property type="entry name" value="SDR_DHRS6-like"/>
</dbReference>
<evidence type="ECO:0000313" key="4">
    <source>
        <dbReference type="Proteomes" id="UP000295310"/>
    </source>
</evidence>
<name>A0A4V3BDP7_9STAP</name>
<dbReference type="PANTHER" id="PTHR43477">
    <property type="entry name" value="DIHYDROANTICAPSIN 7-DEHYDROGENASE"/>
    <property type="match status" value="1"/>
</dbReference>
<dbReference type="PANTHER" id="PTHR43477:SF1">
    <property type="entry name" value="DIHYDROANTICAPSIN 7-DEHYDROGENASE"/>
    <property type="match status" value="1"/>
</dbReference>
<evidence type="ECO:0000256" key="1">
    <source>
        <dbReference type="ARBA" id="ARBA00006484"/>
    </source>
</evidence>
<keyword evidence="2" id="KW-0560">Oxidoreductase</keyword>
<dbReference type="Gene3D" id="3.40.50.720">
    <property type="entry name" value="NAD(P)-binding Rossmann-like Domain"/>
    <property type="match status" value="1"/>
</dbReference>
<accession>A0A4V3BDP7</accession>
<comment type="similarity">
    <text evidence="1">Belongs to the short-chain dehydrogenases/reductases (SDR) family.</text>
</comment>
<dbReference type="InterPro" id="IPR036291">
    <property type="entry name" value="NAD(P)-bd_dom_sf"/>
</dbReference>
<evidence type="ECO:0000313" key="3">
    <source>
        <dbReference type="EMBL" id="TDL98046.1"/>
    </source>
</evidence>
<dbReference type="CDD" id="cd05233">
    <property type="entry name" value="SDR_c"/>
    <property type="match status" value="1"/>
</dbReference>
<protein>
    <submittedName>
        <fullName evidence="3">SDR family oxidoreductase</fullName>
    </submittedName>
</protein>
<reference evidence="3 4" key="1">
    <citation type="submission" date="2019-01" db="EMBL/GenBank/DDBJ databases">
        <title>Draft genome sequences of the type strains of six Macrococcus species.</title>
        <authorList>
            <person name="Mazhar S."/>
            <person name="Altermann E."/>
            <person name="Hill C."/>
            <person name="Mcauliffe O."/>
        </authorList>
    </citation>
    <scope>NUCLEOTIDE SEQUENCE [LARGE SCALE GENOMIC DNA]</scope>
    <source>
        <strain evidence="3 4">CCM4811</strain>
    </source>
</reference>
<gene>
    <name evidence="3" type="ORF">ERX27_05050</name>
</gene>
<dbReference type="GO" id="GO:0016491">
    <property type="term" value="F:oxidoreductase activity"/>
    <property type="evidence" value="ECO:0007669"/>
    <property type="project" value="UniProtKB-KW"/>
</dbReference>
<sequence length="243" mass="27243">MNEENINNGCQQTFRNRCDTCWKIRGRRVRGTVHGSSQYDQDLRYKDAGQEATLSDDIVRLKDSDLSVEGNVEKLFEEAGKIDHLVLNHAYSTMKELGDWTYEEINRHLITNVTASMLFIQAYSKQSSGGCITLFTSGQSKGPMSGEIPYAVSKEAISEIGRQSALVLGEKNIRVNVVNPGPTDTGYMDKESDIYQDIADRFNQKRWGTPDDIANLVLFLHSDKGSWITGEVISSEGGFNRFN</sequence>
<organism evidence="3 4">
    <name type="scientific">Macrococcus brunensis</name>
    <dbReference type="NCBI Taxonomy" id="198483"/>
    <lineage>
        <taxon>Bacteria</taxon>
        <taxon>Bacillati</taxon>
        <taxon>Bacillota</taxon>
        <taxon>Bacilli</taxon>
        <taxon>Bacillales</taxon>
        <taxon>Staphylococcaceae</taxon>
        <taxon>Macrococcus</taxon>
    </lineage>
</organism>
<dbReference type="PRINTS" id="PR00081">
    <property type="entry name" value="GDHRDH"/>
</dbReference>
<dbReference type="SUPFAM" id="SSF51735">
    <property type="entry name" value="NAD(P)-binding Rossmann-fold domains"/>
    <property type="match status" value="1"/>
</dbReference>
<dbReference type="AlphaFoldDB" id="A0A4V3BDP7"/>